<dbReference type="OrthoDB" id="3203662at2"/>
<organism evidence="7 8">
    <name type="scientific">Actinomadura bangladeshensis</name>
    <dbReference type="NCBI Taxonomy" id="453573"/>
    <lineage>
        <taxon>Bacteria</taxon>
        <taxon>Bacillati</taxon>
        <taxon>Actinomycetota</taxon>
        <taxon>Actinomycetes</taxon>
        <taxon>Streptosporangiales</taxon>
        <taxon>Thermomonosporaceae</taxon>
        <taxon>Actinomadura</taxon>
    </lineage>
</organism>
<dbReference type="PANTHER" id="PTHR46696:SF4">
    <property type="entry name" value="BIOTIN BIOSYNTHESIS CYTOCHROME P450"/>
    <property type="match status" value="1"/>
</dbReference>
<keyword evidence="2" id="KW-0349">Heme</keyword>
<dbReference type="GO" id="GO:0020037">
    <property type="term" value="F:heme binding"/>
    <property type="evidence" value="ECO:0007669"/>
    <property type="project" value="InterPro"/>
</dbReference>
<protein>
    <submittedName>
        <fullName evidence="7">Cytochrome P450</fullName>
    </submittedName>
</protein>
<keyword evidence="5" id="KW-0408">Iron</keyword>
<evidence type="ECO:0000256" key="2">
    <source>
        <dbReference type="ARBA" id="ARBA00022617"/>
    </source>
</evidence>
<keyword evidence="3" id="KW-0479">Metal-binding</keyword>
<evidence type="ECO:0000256" key="5">
    <source>
        <dbReference type="ARBA" id="ARBA00023004"/>
    </source>
</evidence>
<evidence type="ECO:0000313" key="8">
    <source>
        <dbReference type="Proteomes" id="UP000295431"/>
    </source>
</evidence>
<dbReference type="SUPFAM" id="SSF48264">
    <property type="entry name" value="Cytochrome P450"/>
    <property type="match status" value="1"/>
</dbReference>
<dbReference type="GO" id="GO:0008395">
    <property type="term" value="F:steroid hydroxylase activity"/>
    <property type="evidence" value="ECO:0007669"/>
    <property type="project" value="TreeGrafter"/>
</dbReference>
<evidence type="ECO:0000256" key="4">
    <source>
        <dbReference type="ARBA" id="ARBA00023002"/>
    </source>
</evidence>
<sequence length="441" mass="49231">METEPGSGQGRCAVTTTVPDAGRLSVSDLAFWALPPDRRMAEFAELRRREHPAFFPELKLPFVKQGPGFYALARHADVVEASRTPQVFSSEPCSNSIADMPGYLARYFGSMINMDDPRHAKIRKIVSRAFTPRVLEKMETDLQAAATRIVDDLLAKGSADFVTDVAARLPLQVICDMMGIPEPVRPMVYERTNVILGLGDPEYSGGKDYTRDGITRLGALYGLLKVMVAGYELNHLAMKLARRRRRYPGDDLVSALISAEVDGERLTDQEIGSFFILLVVAGNETTRNAMSHGLKLFTDNPEQRALLLEDFDAHMPGAVEEIVRMATPVIQFRRTLTRDYEMNGHQYREGDKVLLFYNSANRDEAVFTDPDVFDITRSPNPHVGFGGPGPHFCLGANLARREITVMFRELFTRVPGIRATGEPDRLFSSFINGIKHLPCTF</sequence>
<keyword evidence="6" id="KW-0503">Monooxygenase</keyword>
<evidence type="ECO:0000256" key="3">
    <source>
        <dbReference type="ARBA" id="ARBA00022723"/>
    </source>
</evidence>
<dbReference type="GO" id="GO:0006707">
    <property type="term" value="P:cholesterol catabolic process"/>
    <property type="evidence" value="ECO:0007669"/>
    <property type="project" value="TreeGrafter"/>
</dbReference>
<dbReference type="PANTHER" id="PTHR46696">
    <property type="entry name" value="P450, PUTATIVE (EUROFUNG)-RELATED"/>
    <property type="match status" value="1"/>
</dbReference>
<comment type="similarity">
    <text evidence="1">Belongs to the cytochrome P450 family.</text>
</comment>
<dbReference type="CDD" id="cd11033">
    <property type="entry name" value="CYP142-like"/>
    <property type="match status" value="1"/>
</dbReference>
<dbReference type="InterPro" id="IPR036396">
    <property type="entry name" value="Cyt_P450_sf"/>
</dbReference>
<evidence type="ECO:0000313" key="7">
    <source>
        <dbReference type="EMBL" id="TDC07628.1"/>
    </source>
</evidence>
<evidence type="ECO:0000256" key="6">
    <source>
        <dbReference type="ARBA" id="ARBA00023033"/>
    </source>
</evidence>
<keyword evidence="4" id="KW-0560">Oxidoreductase</keyword>
<name>A0A4R4NEM1_9ACTN</name>
<accession>A0A4R4NEM1</accession>
<evidence type="ECO:0000256" key="1">
    <source>
        <dbReference type="ARBA" id="ARBA00010617"/>
    </source>
</evidence>
<dbReference type="Gene3D" id="1.10.630.10">
    <property type="entry name" value="Cytochrome P450"/>
    <property type="match status" value="1"/>
</dbReference>
<proteinExistence type="inferred from homology"/>
<gene>
    <name evidence="7" type="ORF">E1284_32140</name>
</gene>
<dbReference type="AlphaFoldDB" id="A0A4R4NEM1"/>
<dbReference type="FunFam" id="1.10.630.10:FF:000018">
    <property type="entry name" value="Cytochrome P450 monooxygenase"/>
    <property type="match status" value="1"/>
</dbReference>
<dbReference type="Proteomes" id="UP000295431">
    <property type="component" value="Unassembled WGS sequence"/>
</dbReference>
<keyword evidence="8" id="KW-1185">Reference proteome</keyword>
<dbReference type="PRINTS" id="PR00359">
    <property type="entry name" value="BP450"/>
</dbReference>
<dbReference type="GO" id="GO:0036199">
    <property type="term" value="F:cholest-4-en-3-one 26-monooxygenase activity"/>
    <property type="evidence" value="ECO:0007669"/>
    <property type="project" value="TreeGrafter"/>
</dbReference>
<comment type="caution">
    <text evidence="7">The sequence shown here is derived from an EMBL/GenBank/DDBJ whole genome shotgun (WGS) entry which is preliminary data.</text>
</comment>
<dbReference type="InterPro" id="IPR001128">
    <property type="entry name" value="Cyt_P450"/>
</dbReference>
<reference evidence="7 8" key="1">
    <citation type="submission" date="2019-03" db="EMBL/GenBank/DDBJ databases">
        <title>Draft genome sequences of novel Actinobacteria.</title>
        <authorList>
            <person name="Sahin N."/>
            <person name="Ay H."/>
            <person name="Saygin H."/>
        </authorList>
    </citation>
    <scope>NUCLEOTIDE SEQUENCE [LARGE SCALE GENOMIC DNA]</scope>
    <source>
        <strain evidence="7 8">DSM 45347</strain>
    </source>
</reference>
<dbReference type="GO" id="GO:0005506">
    <property type="term" value="F:iron ion binding"/>
    <property type="evidence" value="ECO:0007669"/>
    <property type="project" value="InterPro"/>
</dbReference>
<dbReference type="EMBL" id="SMJW01000237">
    <property type="protein sequence ID" value="TDC07628.1"/>
    <property type="molecule type" value="Genomic_DNA"/>
</dbReference>
<dbReference type="Pfam" id="PF00067">
    <property type="entry name" value="p450"/>
    <property type="match status" value="1"/>
</dbReference>
<dbReference type="InterPro" id="IPR002397">
    <property type="entry name" value="Cyt_P450_B"/>
</dbReference>